<evidence type="ECO:0000256" key="5">
    <source>
        <dbReference type="ARBA" id="ARBA00023244"/>
    </source>
</evidence>
<feature type="binding site" evidence="7">
    <location>
        <position position="284"/>
    </location>
    <ligand>
        <name>Fe(2+)</name>
        <dbReference type="ChEBI" id="CHEBI:29033"/>
    </ligand>
</feature>
<feature type="binding site" evidence="7">
    <location>
        <position position="202"/>
    </location>
    <ligand>
        <name>Fe(2+)</name>
        <dbReference type="ChEBI" id="CHEBI:29033"/>
    </ligand>
</feature>
<evidence type="ECO:0000256" key="2">
    <source>
        <dbReference type="ARBA" id="ARBA00023004"/>
    </source>
</evidence>
<dbReference type="Proteomes" id="UP000006001">
    <property type="component" value="Unassembled WGS sequence"/>
</dbReference>
<keyword evidence="2 7" id="KW-0408">Iron</keyword>
<dbReference type="OrthoDB" id="9776380at2"/>
<comment type="caution">
    <text evidence="7">Lacks conserved residue(s) required for the propagation of feature annotation.</text>
</comment>
<feature type="binding site" evidence="7">
    <location>
        <begin position="60"/>
        <end position="61"/>
    </location>
    <ligand>
        <name>Fe-coproporphyrin III</name>
        <dbReference type="ChEBI" id="CHEBI:68438"/>
    </ligand>
</feature>
<dbReference type="CDD" id="cd03411">
    <property type="entry name" value="Ferrochelatase_N"/>
    <property type="match status" value="1"/>
</dbReference>
<dbReference type="AlphaFoldDB" id="D0WH01"/>
<dbReference type="EC" id="4.99.1.9" evidence="7"/>
<dbReference type="GO" id="GO:0005737">
    <property type="term" value="C:cytoplasm"/>
    <property type="evidence" value="ECO:0007669"/>
    <property type="project" value="UniProtKB-SubCell"/>
</dbReference>
<evidence type="ECO:0000256" key="6">
    <source>
        <dbReference type="ARBA" id="ARBA00024536"/>
    </source>
</evidence>
<evidence type="ECO:0000256" key="4">
    <source>
        <dbReference type="ARBA" id="ARBA00023239"/>
    </source>
</evidence>
<keyword evidence="10" id="KW-1185">Reference proteome</keyword>
<dbReference type="HAMAP" id="MF_00323">
    <property type="entry name" value="Ferrochelatase"/>
    <property type="match status" value="1"/>
</dbReference>
<evidence type="ECO:0000256" key="3">
    <source>
        <dbReference type="ARBA" id="ARBA00023133"/>
    </source>
</evidence>
<dbReference type="InterPro" id="IPR033644">
    <property type="entry name" value="Ferrochelatase_C"/>
</dbReference>
<dbReference type="HOGENOM" id="CLU_018884_0_0_11"/>
<gene>
    <name evidence="9" type="primary">hemH</name>
    <name evidence="7" type="synonym">cpfC</name>
    <name evidence="9" type="ORF">HMPREF0762_01266</name>
</gene>
<dbReference type="UniPathway" id="UPA00252"/>
<name>D0WH01_SLAES</name>
<comment type="caution">
    <text evidence="9">The sequence shown here is derived from an EMBL/GenBank/DDBJ whole genome shotgun (WGS) entry which is preliminary data.</text>
</comment>
<dbReference type="GeneID" id="85007780"/>
<dbReference type="InterPro" id="IPR019772">
    <property type="entry name" value="Ferrochelatase_AS"/>
</dbReference>
<organism evidence="9 10">
    <name type="scientific">Slackia exigua (strain ATCC 700122 / DSM 15923 / CIP 105133 / JCM 11022 / KCTC 5966 / S-7)</name>
    <dbReference type="NCBI Taxonomy" id="649764"/>
    <lineage>
        <taxon>Bacteria</taxon>
        <taxon>Bacillati</taxon>
        <taxon>Actinomycetota</taxon>
        <taxon>Coriobacteriia</taxon>
        <taxon>Eggerthellales</taxon>
        <taxon>Eggerthellaceae</taxon>
        <taxon>Slackia</taxon>
    </lineage>
</organism>
<evidence type="ECO:0000313" key="9">
    <source>
        <dbReference type="EMBL" id="EEZ61188.1"/>
    </source>
</evidence>
<dbReference type="PANTHER" id="PTHR11108">
    <property type="entry name" value="FERROCHELATASE"/>
    <property type="match status" value="1"/>
</dbReference>
<evidence type="ECO:0000313" key="10">
    <source>
        <dbReference type="Proteomes" id="UP000006001"/>
    </source>
</evidence>
<comment type="similarity">
    <text evidence="7 8">Belongs to the ferrochelatase family.</text>
</comment>
<dbReference type="CDD" id="cd00419">
    <property type="entry name" value="Ferrochelatase_C"/>
    <property type="match status" value="1"/>
</dbReference>
<dbReference type="STRING" id="649764.HMPREF0762_01266"/>
<dbReference type="SUPFAM" id="SSF53800">
    <property type="entry name" value="Chelatase"/>
    <property type="match status" value="1"/>
</dbReference>
<dbReference type="InterPro" id="IPR001015">
    <property type="entry name" value="Ferrochelatase"/>
</dbReference>
<dbReference type="PROSITE" id="PS00534">
    <property type="entry name" value="FERROCHELATASE"/>
    <property type="match status" value="1"/>
</dbReference>
<keyword evidence="4 7" id="KW-0456">Lyase</keyword>
<dbReference type="Pfam" id="PF00762">
    <property type="entry name" value="Ferrochelatase"/>
    <property type="match status" value="1"/>
</dbReference>
<sequence length="338" mass="37699">MLGILIVNTGTAAAPTEEAVRAHLREFLQDRHLINVPPLIWRPILELFILPKRPRRTLDRYIDFWTPEGSPFMLESQAQRDEIARRLAHLIDEPHEVRLAMRYGQPSIRGAIEAFLDACVDRIIVLPMYPQKTIPCAGSVLDEFDAQFAALTKARSLSADAAPEVLRIDEYWREPGYLDALAGSIRRCWAYRPGSKLVMSYHSIPVSYVTKGGDTYPDAAAETLRRTAEILGVPEEDQVIAFQSRFDSRRWVGPMLVPTVRRLAAEGVRDIAVASPIFSVDCLETYHDIRFEAKAAYLDAAATAGISDPSFTYVPALGADAAFMDAIARLIARRAVCS</sequence>
<dbReference type="eggNOG" id="COG0276">
    <property type="taxonomic scope" value="Bacteria"/>
</dbReference>
<evidence type="ECO:0000256" key="7">
    <source>
        <dbReference type="HAMAP-Rule" id="MF_00323"/>
    </source>
</evidence>
<comment type="pathway">
    <text evidence="1 7 8">Porphyrin-containing compound metabolism; protoheme biosynthesis.</text>
</comment>
<dbReference type="GO" id="GO:0004325">
    <property type="term" value="F:ferrochelatase activity"/>
    <property type="evidence" value="ECO:0007669"/>
    <property type="project" value="UniProtKB-UniRule"/>
</dbReference>
<proteinExistence type="inferred from homology"/>
<protein>
    <recommendedName>
        <fullName evidence="7">Coproporphyrin III ferrochelatase</fullName>
        <ecNumber evidence="7">4.99.1.9</ecNumber>
    </recommendedName>
</protein>
<accession>D0WH01</accession>
<dbReference type="EMBL" id="ACUX02000007">
    <property type="protein sequence ID" value="EEZ61188.1"/>
    <property type="molecule type" value="Genomic_DNA"/>
</dbReference>
<keyword evidence="7" id="KW-0479">Metal-binding</keyword>
<keyword evidence="3 7" id="KW-0350">Heme biosynthesis</keyword>
<dbReference type="GO" id="GO:0046872">
    <property type="term" value="F:metal ion binding"/>
    <property type="evidence" value="ECO:0007669"/>
    <property type="project" value="UniProtKB-UniRule"/>
</dbReference>
<dbReference type="PANTHER" id="PTHR11108:SF1">
    <property type="entry name" value="FERROCHELATASE, MITOCHONDRIAL"/>
    <property type="match status" value="1"/>
</dbReference>
<reference evidence="9" key="1">
    <citation type="submission" date="2009-10" db="EMBL/GenBank/DDBJ databases">
        <authorList>
            <person name="Weinstock G."/>
            <person name="Sodergren E."/>
            <person name="Clifton S."/>
            <person name="Fulton L."/>
            <person name="Fulton B."/>
            <person name="Courtney L."/>
            <person name="Fronick C."/>
            <person name="Harrison M."/>
            <person name="Strong C."/>
            <person name="Farmer C."/>
            <person name="Delahaunty K."/>
            <person name="Markovic C."/>
            <person name="Hall O."/>
            <person name="Minx P."/>
            <person name="Tomlinson C."/>
            <person name="Mitreva M."/>
            <person name="Nelson J."/>
            <person name="Hou S."/>
            <person name="Wollam A."/>
            <person name="Pepin K.H."/>
            <person name="Johnson M."/>
            <person name="Bhonagiri V."/>
            <person name="Nash W.E."/>
            <person name="Warren W."/>
            <person name="Chinwalla A."/>
            <person name="Mardis E.R."/>
            <person name="Wilson R.K."/>
        </authorList>
    </citation>
    <scope>NUCLEOTIDE SEQUENCE [LARGE SCALE GENOMIC DNA]</scope>
    <source>
        <strain evidence="9">ATCC 700122</strain>
    </source>
</reference>
<comment type="function">
    <text evidence="7 8">Involved in coproporphyrin-dependent heme b biosynthesis. Catalyzes the insertion of ferrous iron into coproporphyrin III to form Fe-coproporphyrin III.</text>
</comment>
<dbReference type="Gene3D" id="3.40.50.1400">
    <property type="match status" value="2"/>
</dbReference>
<comment type="subcellular location">
    <subcellularLocation>
        <location evidence="7 8">Cytoplasm</location>
    </subcellularLocation>
</comment>
<evidence type="ECO:0000256" key="1">
    <source>
        <dbReference type="ARBA" id="ARBA00004744"/>
    </source>
</evidence>
<dbReference type="GO" id="GO:0006783">
    <property type="term" value="P:heme biosynthetic process"/>
    <property type="evidence" value="ECO:0007669"/>
    <property type="project" value="UniProtKB-UniRule"/>
</dbReference>
<keyword evidence="5 7" id="KW-0627">Porphyrin biosynthesis</keyword>
<dbReference type="InterPro" id="IPR033659">
    <property type="entry name" value="Ferrochelatase_N"/>
</dbReference>
<keyword evidence="7 8" id="KW-0963">Cytoplasm</keyword>
<dbReference type="NCBIfam" id="TIGR00109">
    <property type="entry name" value="hemH"/>
    <property type="match status" value="1"/>
</dbReference>
<comment type="catalytic activity">
    <reaction evidence="6">
        <text>Fe-coproporphyrin III + 2 H(+) = coproporphyrin III + Fe(2+)</text>
        <dbReference type="Rhea" id="RHEA:49572"/>
        <dbReference type="ChEBI" id="CHEBI:15378"/>
        <dbReference type="ChEBI" id="CHEBI:29033"/>
        <dbReference type="ChEBI" id="CHEBI:68438"/>
        <dbReference type="ChEBI" id="CHEBI:131725"/>
        <dbReference type="EC" id="4.99.1.9"/>
    </reaction>
    <physiologicalReaction direction="right-to-left" evidence="6">
        <dbReference type="Rhea" id="RHEA:49574"/>
    </physiologicalReaction>
</comment>
<evidence type="ECO:0000256" key="8">
    <source>
        <dbReference type="RuleBase" id="RU000607"/>
    </source>
</evidence>
<dbReference type="RefSeq" id="WP_006362521.1">
    <property type="nucleotide sequence ID" value="NZ_GG700630.1"/>
</dbReference>